<organism evidence="2 3">
    <name type="scientific">Actinomyces johnsonii F0542</name>
    <dbReference type="NCBI Taxonomy" id="1321818"/>
    <lineage>
        <taxon>Bacteria</taxon>
        <taxon>Bacillati</taxon>
        <taxon>Actinomycetota</taxon>
        <taxon>Actinomycetes</taxon>
        <taxon>Actinomycetales</taxon>
        <taxon>Actinomycetaceae</taxon>
        <taxon>Actinomyces</taxon>
    </lineage>
</organism>
<dbReference type="Pfam" id="PF04326">
    <property type="entry name" value="SLFN_AlbA_2"/>
    <property type="match status" value="1"/>
</dbReference>
<dbReference type="Pfam" id="PF13749">
    <property type="entry name" value="HATPase_c_4"/>
    <property type="match status" value="1"/>
</dbReference>
<dbReference type="PATRIC" id="fig|1321818.3.peg.1728"/>
<dbReference type="Proteomes" id="UP000016536">
    <property type="component" value="Unassembled WGS sequence"/>
</dbReference>
<sequence length="571" mass="62852">MYNRHVIVDLTDLTEALARLALEGGDCLEIEAKTFSEYSRSALGPTLSAFANLPRGGTILLGVSEDLVSVVGVQDPHKLQQTLVSQARQGFSTEIAVDTHAIAIEGKTVIAANVQEAPVNSKPCRWKETGAEYLRQYDGDYRMSQQEEQQLLLRHQRPRQDSVAVPGTSVDSLDKDLVQRFLRAVRTGSTALSSQSDTEVLLNLNILSEDGEATRAGLYALGRYPQRQFPGLSITAAVTDANDAVRATDRLTIAGPLPQMLTDAVDWVARTTQTRIRFEDDGHGRDDHEFPLIAVRELIANALVHRDLSEPALSKGIEIRLLHDRLIISSPGGLWGLSVDQLGTRDGKSAVNEHLYTICTFAADYEGRRVIEGLGSGIREVRRALREADMEPVRFQDTGVRFTALLPRSALLSPEDLTWLSDLEAHGLGVEQRHALVEMRHGKSWTNASYRRRFGCDSQQARRQLQVLVNRGYAEARGQRGSTSYVLASDGARPASGATDITVPAEISALTTNAPAVWTSLEAGPRTRQQIVEATRLSPRQVTYALKRLEEAGFVQKDGRRGDTTTTYHRA</sequence>
<dbReference type="PANTHER" id="PTHR30595:SF6">
    <property type="entry name" value="SCHLAFEN ALBA-2 DOMAIN-CONTAINING PROTEIN"/>
    <property type="match status" value="1"/>
</dbReference>
<dbReference type="AlphaFoldDB" id="U1QLG5"/>
<dbReference type="Gene3D" id="3.30.565.60">
    <property type="match status" value="1"/>
</dbReference>
<dbReference type="InterPro" id="IPR036388">
    <property type="entry name" value="WH-like_DNA-bd_sf"/>
</dbReference>
<dbReference type="Gene3D" id="1.10.10.10">
    <property type="entry name" value="Winged helix-like DNA-binding domain superfamily/Winged helix DNA-binding domain"/>
    <property type="match status" value="2"/>
</dbReference>
<proteinExistence type="predicted"/>
<dbReference type="HOGENOM" id="CLU_024970_6_0_11"/>
<dbReference type="InterPro" id="IPR038475">
    <property type="entry name" value="RecG_C_sf"/>
</dbReference>
<evidence type="ECO:0000313" key="2">
    <source>
        <dbReference type="EMBL" id="ERH22976.1"/>
    </source>
</evidence>
<reference evidence="2 3" key="1">
    <citation type="submission" date="2013-08" db="EMBL/GenBank/DDBJ databases">
        <authorList>
            <person name="Weinstock G."/>
            <person name="Sodergren E."/>
            <person name="Wylie T."/>
            <person name="Fulton L."/>
            <person name="Fulton R."/>
            <person name="Fronick C."/>
            <person name="O'Laughlin M."/>
            <person name="Godfrey J."/>
            <person name="Miner T."/>
            <person name="Herter B."/>
            <person name="Appelbaum E."/>
            <person name="Cordes M."/>
            <person name="Lek S."/>
            <person name="Wollam A."/>
            <person name="Pepin K.H."/>
            <person name="Palsikar V.B."/>
            <person name="Mitreva M."/>
            <person name="Wilson R.K."/>
        </authorList>
    </citation>
    <scope>NUCLEOTIDE SEQUENCE [LARGE SCALE GENOMIC DNA]</scope>
    <source>
        <strain evidence="2 3">F0542</strain>
    </source>
</reference>
<dbReference type="SUPFAM" id="SSF46785">
    <property type="entry name" value="Winged helix' DNA-binding domain"/>
    <property type="match status" value="1"/>
</dbReference>
<protein>
    <submittedName>
        <fullName evidence="2">Divergent AAA domain protein</fullName>
    </submittedName>
</protein>
<gene>
    <name evidence="2" type="ORF">HMPREF1979_02055</name>
</gene>
<name>U1QLG5_9ACTO</name>
<keyword evidence="3" id="KW-1185">Reference proteome</keyword>
<accession>U1QLG5</accession>
<dbReference type="PANTHER" id="PTHR30595">
    <property type="entry name" value="GLPR-RELATED TRANSCRIPTIONAL REPRESSOR"/>
    <property type="match status" value="1"/>
</dbReference>
<evidence type="ECO:0000313" key="3">
    <source>
        <dbReference type="Proteomes" id="UP000016536"/>
    </source>
</evidence>
<dbReference type="InterPro" id="IPR036390">
    <property type="entry name" value="WH_DNA-bd_sf"/>
</dbReference>
<feature type="domain" description="Schlafen AlbA-2" evidence="1">
    <location>
        <begin position="29"/>
        <end position="143"/>
    </location>
</feature>
<dbReference type="InterPro" id="IPR038461">
    <property type="entry name" value="Schlafen_AlbA_2_dom_sf"/>
</dbReference>
<comment type="caution">
    <text evidence="2">The sequence shown here is derived from an EMBL/GenBank/DDBJ whole genome shotgun (WGS) entry which is preliminary data.</text>
</comment>
<dbReference type="EMBL" id="AWSE01000116">
    <property type="protein sequence ID" value="ERH22976.1"/>
    <property type="molecule type" value="Genomic_DNA"/>
</dbReference>
<evidence type="ECO:0000259" key="1">
    <source>
        <dbReference type="Pfam" id="PF04326"/>
    </source>
</evidence>
<dbReference type="Gene3D" id="3.30.950.30">
    <property type="entry name" value="Schlafen, AAA domain"/>
    <property type="match status" value="1"/>
</dbReference>
<dbReference type="InterPro" id="IPR007421">
    <property type="entry name" value="Schlafen_AlbA_2_dom"/>
</dbReference>